<dbReference type="OrthoDB" id="3752109at2"/>
<dbReference type="HOGENOM" id="CLU_310306_0_0_11"/>
<feature type="transmembrane region" description="Helical" evidence="1">
    <location>
        <begin position="201"/>
        <end position="229"/>
    </location>
</feature>
<dbReference type="STRING" id="479433.Caci_7627"/>
<feature type="transmembrane region" description="Helical" evidence="1">
    <location>
        <begin position="126"/>
        <end position="144"/>
    </location>
</feature>
<feature type="transmembrane region" description="Helical" evidence="1">
    <location>
        <begin position="347"/>
        <end position="365"/>
    </location>
</feature>
<keyword evidence="1" id="KW-0472">Membrane</keyword>
<dbReference type="EMBL" id="CP001700">
    <property type="protein sequence ID" value="ACU76451.1"/>
    <property type="molecule type" value="Genomic_DNA"/>
</dbReference>
<evidence type="ECO:0000256" key="1">
    <source>
        <dbReference type="SAM" id="Phobius"/>
    </source>
</evidence>
<feature type="transmembrane region" description="Helical" evidence="1">
    <location>
        <begin position="316"/>
        <end position="335"/>
    </location>
</feature>
<organism evidence="2 3">
    <name type="scientific">Catenulispora acidiphila (strain DSM 44928 / JCM 14897 / NBRC 102108 / NRRL B-24433 / ID139908)</name>
    <dbReference type="NCBI Taxonomy" id="479433"/>
    <lineage>
        <taxon>Bacteria</taxon>
        <taxon>Bacillati</taxon>
        <taxon>Actinomycetota</taxon>
        <taxon>Actinomycetes</taxon>
        <taxon>Catenulisporales</taxon>
        <taxon>Catenulisporaceae</taxon>
        <taxon>Catenulispora</taxon>
    </lineage>
</organism>
<proteinExistence type="predicted"/>
<keyword evidence="1" id="KW-1133">Transmembrane helix</keyword>
<feature type="transmembrane region" description="Helical" evidence="1">
    <location>
        <begin position="534"/>
        <end position="553"/>
    </location>
</feature>
<keyword evidence="3" id="KW-1185">Reference proteome</keyword>
<feature type="transmembrane region" description="Helical" evidence="1">
    <location>
        <begin position="502"/>
        <end position="522"/>
    </location>
</feature>
<keyword evidence="1" id="KW-0812">Transmembrane</keyword>
<accession>C7QCI8</accession>
<evidence type="ECO:0000313" key="3">
    <source>
        <dbReference type="Proteomes" id="UP000000851"/>
    </source>
</evidence>
<feature type="transmembrane region" description="Helical" evidence="1">
    <location>
        <begin position="153"/>
        <end position="173"/>
    </location>
</feature>
<feature type="transmembrane region" description="Helical" evidence="1">
    <location>
        <begin position="443"/>
        <end position="464"/>
    </location>
</feature>
<dbReference type="PANTHER" id="PTHR38454:SF1">
    <property type="entry name" value="INTEGRAL MEMBRANE PROTEIN"/>
    <property type="match status" value="1"/>
</dbReference>
<dbReference type="eggNOG" id="COG4485">
    <property type="taxonomic scope" value="Bacteria"/>
</dbReference>
<protein>
    <recommendedName>
        <fullName evidence="4">YfhO family protein</fullName>
    </recommendedName>
</protein>
<evidence type="ECO:0008006" key="4">
    <source>
        <dbReference type="Google" id="ProtNLM"/>
    </source>
</evidence>
<dbReference type="PANTHER" id="PTHR38454">
    <property type="entry name" value="INTEGRAL MEMBRANE PROTEIN-RELATED"/>
    <property type="match status" value="1"/>
</dbReference>
<feature type="transmembrane region" description="Helical" evidence="1">
    <location>
        <begin position="385"/>
        <end position="409"/>
    </location>
</feature>
<dbReference type="RefSeq" id="WP_015796176.1">
    <property type="nucleotide sequence ID" value="NC_013131.1"/>
</dbReference>
<sequence length="1045" mass="107872" precursor="true">MSERGWGSRLVTAAAVLAALYLAVGGIASQLAGRSVLADTDYMVRYGVYANAGFADSQSKNLMQSDVYSAEIPAEDLFAKGVKSGKPTAWDPYIVGGTPLGSITNNALASPVTAPYYVLPSWLAPAYERLAEVLVGLVGLYLFLRRLKLSPPAALVGGMAYVSGAYMVAWQGWPQTRVGAFVPLLFWAVERLLQLRRFRDVAVLAVVVGCLMLGGFPSVEGYALLTAGVYALVRTRRIGQLAALGAGVAAGVALAMFQLLPFAKFYSSWLIEGRGQSGADHLDPVSFLTSFAPWAFGGVASTDQQLFYLGPNSVEALGYVGAAVLVLSVVAVMAVRRGRILLPRGVWVFFIASTAVWMLLVYHGGWLLGIGQHIPVLRSLFGANFIGRARCVTGLLLACLAAVGFEVVLRKRSEFAAAPAASRGRLARWVAPRIQLRPGLARWAAPAWALVVVLAVGLEAWALVGEGRRVATADGANGYNGADGTKATQVAVSTYNTEIRHGLMLIAAAVLLVGVLWLVSWFGGSVRRVGVVRVFAACGVVAMVAAEGTSFIGRFTPSADKSTFYPVTDTQEFLAANLGHSRYASTSEASVLGTDSVYGLRALNGHAFLNSAFATLVKGVPGDPVPAPTRLAFSPDEAQATSPILDRLGVAYFTASPNEPVFGTGHPAQTDGTSVELEPNVPLPVRLPVGDDVRALGLVPTSAADVFSYAPNSSDDWIEVTVSDGAGSVTSKRLTQGIQTGVEFDVPIALDSPAANGPRTATLTLHSAKTEPLAVQALAGAPALATVTDPGDGLKLVHAGSSVIYQRLNAMPRIRWADSSVVVPNATSRVSLLASGALETSTVVLNSGMALTAPAVLSAAGSDADAGATVAGAVGSSAAAGSTPAATAPTTALASIGAASTGATSVTPDSAVTVTSDGLDSVGAQVDSQAPGYLVVADSDQVGWSATVDGKTARLVPADQGLVAVAVPQGTHTVKLHYKSPDHGLGGYASAATAFALAGGVGMETWYSRRGRPAPWELAWLRSRARRTAATAGGAVESGGGDASV</sequence>
<reference evidence="2 3" key="1">
    <citation type="journal article" date="2009" name="Stand. Genomic Sci.">
        <title>Complete genome sequence of Catenulispora acidiphila type strain (ID 139908).</title>
        <authorList>
            <person name="Copeland A."/>
            <person name="Lapidus A."/>
            <person name="Glavina Del Rio T."/>
            <person name="Nolan M."/>
            <person name="Lucas S."/>
            <person name="Chen F."/>
            <person name="Tice H."/>
            <person name="Cheng J.F."/>
            <person name="Bruce D."/>
            <person name="Goodwin L."/>
            <person name="Pitluck S."/>
            <person name="Mikhailova N."/>
            <person name="Pati A."/>
            <person name="Ivanova N."/>
            <person name="Mavromatis K."/>
            <person name="Chen A."/>
            <person name="Palaniappan K."/>
            <person name="Chain P."/>
            <person name="Land M."/>
            <person name="Hauser L."/>
            <person name="Chang Y.J."/>
            <person name="Jeffries C.D."/>
            <person name="Chertkov O."/>
            <person name="Brettin T."/>
            <person name="Detter J.C."/>
            <person name="Han C."/>
            <person name="Ali Z."/>
            <person name="Tindall B.J."/>
            <person name="Goker M."/>
            <person name="Bristow J."/>
            <person name="Eisen J.A."/>
            <person name="Markowitz V."/>
            <person name="Hugenholtz P."/>
            <person name="Kyrpides N.C."/>
            <person name="Klenk H.P."/>
        </authorList>
    </citation>
    <scope>NUCLEOTIDE SEQUENCE [LARGE SCALE GENOMIC DNA]</scope>
    <source>
        <strain evidence="3">DSM 44928 / JCM 14897 / NBRC 102108 / NRRL B-24433 / ID139908</strain>
    </source>
</reference>
<gene>
    <name evidence="2" type="ordered locus">Caci_7627</name>
</gene>
<dbReference type="InterPro" id="IPR018580">
    <property type="entry name" value="Uncharacterised_YfhO"/>
</dbReference>
<feature type="transmembrane region" description="Helical" evidence="1">
    <location>
        <begin position="241"/>
        <end position="260"/>
    </location>
</feature>
<dbReference type="AlphaFoldDB" id="C7QCI8"/>
<name>C7QCI8_CATAD</name>
<dbReference type="KEGG" id="cai:Caci_7627"/>
<dbReference type="Proteomes" id="UP000000851">
    <property type="component" value="Chromosome"/>
</dbReference>
<evidence type="ECO:0000313" key="2">
    <source>
        <dbReference type="EMBL" id="ACU76451.1"/>
    </source>
</evidence>
<dbReference type="InParanoid" id="C7QCI8"/>